<dbReference type="AlphaFoldDB" id="A0A433WP12"/>
<dbReference type="Gene3D" id="3.40.50.150">
    <property type="entry name" value="Vaccinia Virus protein VP39"/>
    <property type="match status" value="1"/>
</dbReference>
<gene>
    <name evidence="1" type="ORF">ECE50_020765</name>
</gene>
<evidence type="ECO:0000313" key="1">
    <source>
        <dbReference type="EMBL" id="NSL89286.1"/>
    </source>
</evidence>
<name>A0A433WP12_9BACT</name>
<protein>
    <submittedName>
        <fullName evidence="1">Transferase</fullName>
    </submittedName>
</protein>
<dbReference type="InterPro" id="IPR029063">
    <property type="entry name" value="SAM-dependent_MTases_sf"/>
</dbReference>
<dbReference type="EMBL" id="RIAR02000001">
    <property type="protein sequence ID" value="NSL89286.1"/>
    <property type="molecule type" value="Genomic_DNA"/>
</dbReference>
<comment type="caution">
    <text evidence="1">The sequence shown here is derived from an EMBL/GenBank/DDBJ whole genome shotgun (WGS) entry which is preliminary data.</text>
</comment>
<sequence>MYLLIPGRHHLLTDFQFKYLNRLIKCRLEGEKDVYGQPLAPADITGIIFAVTSANHLGTKRNPVPFYLRAMIIQEFSNSLDVPAFVYGIDDVGVIHDFAEYTIKTIRHSSEGTHALTPENTAVICSTAVKDMYLQRGFRVLPAEWDPATNSLTQPMPWDIVKLIAQTAAWRKHKTILEQMHPASFKIWSLYGVGEKVQQILKDPIIGADGDLTATRDYNIYVKQMDDIAAQKYKETAPYIQPGNIGDIGCAAGSWIKMGCADDRLHECDFYGIEVSRHLYDICLQRRHNGEFANPSVFFSQKNAVTSLVFEPGSMNTIHTSSLTHEIESYGSRQDLIAFIHNRYQELVPGGVWINRDVVGPENREETILLWLNREDGENELPLPPNATTQELAAYLGKLSTEALFRRFAQDFRHHEGYQLPHEWVTINGKTYSKLSMQDACEFLFKKDYHDNWLSEMHETFCFWNYNDWKSALEAAGLRLDNLSHTYRNEWIVQNRLEGKVQLLRINEHQEAAPMPFPVSHMLLLARK</sequence>
<dbReference type="OrthoDB" id="609840at2"/>
<reference evidence="1" key="1">
    <citation type="submission" date="2020-05" db="EMBL/GenBank/DDBJ databases">
        <title>Chitinophaga laudate sp. nov., isolated from a tropical peat swamp.</title>
        <authorList>
            <person name="Goh C.B.S."/>
            <person name="Lee M.S."/>
            <person name="Parimannan S."/>
            <person name="Pasbakhsh P."/>
            <person name="Yule C.M."/>
            <person name="Rajandas H."/>
            <person name="Loke S."/>
            <person name="Croft L."/>
            <person name="Tan J.B.L."/>
        </authorList>
    </citation>
    <scope>NUCLEOTIDE SEQUENCE</scope>
    <source>
        <strain evidence="1">Mgbs1</strain>
    </source>
</reference>
<dbReference type="GO" id="GO:0016740">
    <property type="term" value="F:transferase activity"/>
    <property type="evidence" value="ECO:0007669"/>
    <property type="project" value="UniProtKB-KW"/>
</dbReference>
<organism evidence="1 2">
    <name type="scientific">Chitinophaga solisilvae</name>
    <dbReference type="NCBI Taxonomy" id="1233460"/>
    <lineage>
        <taxon>Bacteria</taxon>
        <taxon>Pseudomonadati</taxon>
        <taxon>Bacteroidota</taxon>
        <taxon>Chitinophagia</taxon>
        <taxon>Chitinophagales</taxon>
        <taxon>Chitinophagaceae</taxon>
        <taxon>Chitinophaga</taxon>
    </lineage>
</organism>
<dbReference type="Proteomes" id="UP000281028">
    <property type="component" value="Unassembled WGS sequence"/>
</dbReference>
<dbReference type="SUPFAM" id="SSF53335">
    <property type="entry name" value="S-adenosyl-L-methionine-dependent methyltransferases"/>
    <property type="match status" value="1"/>
</dbReference>
<accession>A0A433WP12</accession>
<keyword evidence="1" id="KW-0808">Transferase</keyword>
<keyword evidence="2" id="KW-1185">Reference proteome</keyword>
<evidence type="ECO:0000313" key="2">
    <source>
        <dbReference type="Proteomes" id="UP000281028"/>
    </source>
</evidence>
<proteinExistence type="predicted"/>